<evidence type="ECO:0000256" key="8">
    <source>
        <dbReference type="ARBA" id="ARBA00023242"/>
    </source>
</evidence>
<gene>
    <name evidence="13" type="ORF">PNOK_0321600</name>
</gene>
<feature type="domain" description="Mediator complex subunit Med13 C-terminal" evidence="11">
    <location>
        <begin position="1273"/>
        <end position="1428"/>
    </location>
</feature>
<dbReference type="Pfam" id="PF06333">
    <property type="entry name" value="Med13_C"/>
    <property type="match status" value="2"/>
</dbReference>
<comment type="caution">
    <text evidence="13">The sequence shown here is derived from an EMBL/GenBank/DDBJ whole genome shotgun (WGS) entry which is preliminary data.</text>
</comment>
<dbReference type="EMBL" id="NBII01000003">
    <property type="protein sequence ID" value="PAV20589.1"/>
    <property type="molecule type" value="Genomic_DNA"/>
</dbReference>
<comment type="subunit">
    <text evidence="10">Component of the SRB8-11 complex, which itself associates with the Mediator complex.</text>
</comment>
<comment type="subcellular location">
    <subcellularLocation>
        <location evidence="1 10">Nucleus</location>
    </subcellularLocation>
</comment>
<dbReference type="PROSITE" id="PS51257">
    <property type="entry name" value="PROKAR_LIPOPROTEIN"/>
    <property type="match status" value="1"/>
</dbReference>
<name>A0A286UM19_9AGAM</name>
<keyword evidence="5 10" id="KW-0805">Transcription regulation</keyword>
<dbReference type="Pfam" id="PF11597">
    <property type="entry name" value="Med13_N"/>
    <property type="match status" value="1"/>
</dbReference>
<evidence type="ECO:0000256" key="1">
    <source>
        <dbReference type="ARBA" id="ARBA00004123"/>
    </source>
</evidence>
<evidence type="ECO:0000256" key="2">
    <source>
        <dbReference type="ARBA" id="ARBA00009354"/>
    </source>
</evidence>
<dbReference type="GO" id="GO:0045944">
    <property type="term" value="P:positive regulation of transcription by RNA polymerase II"/>
    <property type="evidence" value="ECO:0007669"/>
    <property type="project" value="TreeGrafter"/>
</dbReference>
<comment type="function">
    <text evidence="10">Component of the SRB8-11 complex. The SRB8-11 complex is a regulatory module of the Mediator complex which is itself involved in regulation of basal and activated RNA polymerase II-dependent transcription. The SRB8-11 complex may be involved in the transcriptional repression of a subset of genes regulated by Mediator. It may inhibit the association of the Mediator complex with RNA polymerase II to form the holoenzyme complex.</text>
</comment>
<dbReference type="GO" id="GO:0003713">
    <property type="term" value="F:transcription coactivator activity"/>
    <property type="evidence" value="ECO:0007669"/>
    <property type="project" value="TreeGrafter"/>
</dbReference>
<dbReference type="PANTHER" id="PTHR48249:SF3">
    <property type="entry name" value="MEDIATOR OF RNA POLYMERASE II TRANSCRIPTION SUBUNIT 13"/>
    <property type="match status" value="1"/>
</dbReference>
<evidence type="ECO:0000256" key="5">
    <source>
        <dbReference type="ARBA" id="ARBA00023015"/>
    </source>
</evidence>
<proteinExistence type="inferred from homology"/>
<evidence type="ECO:0000256" key="6">
    <source>
        <dbReference type="ARBA" id="ARBA00023159"/>
    </source>
</evidence>
<keyword evidence="14" id="KW-1185">Reference proteome</keyword>
<feature type="domain" description="Mediator complex subunit Med13 C-terminal" evidence="11">
    <location>
        <begin position="1473"/>
        <end position="1557"/>
    </location>
</feature>
<reference evidence="13 14" key="1">
    <citation type="journal article" date="2017" name="Mol. Ecol.">
        <title>Comparative and population genomic landscape of Phellinus noxius: A hypervariable fungus causing root rot in trees.</title>
        <authorList>
            <person name="Chung C.L."/>
            <person name="Lee T.J."/>
            <person name="Akiba M."/>
            <person name="Lee H.H."/>
            <person name="Kuo T.H."/>
            <person name="Liu D."/>
            <person name="Ke H.M."/>
            <person name="Yokoi T."/>
            <person name="Roa M.B."/>
            <person name="Lu M.J."/>
            <person name="Chang Y.Y."/>
            <person name="Ann P.J."/>
            <person name="Tsai J.N."/>
            <person name="Chen C.Y."/>
            <person name="Tzean S.S."/>
            <person name="Ota Y."/>
            <person name="Hattori T."/>
            <person name="Sahashi N."/>
            <person name="Liou R.F."/>
            <person name="Kikuchi T."/>
            <person name="Tsai I.J."/>
        </authorList>
    </citation>
    <scope>NUCLEOTIDE SEQUENCE [LARGE SCALE GENOMIC DNA]</scope>
    <source>
        <strain evidence="13 14">FFPRI411160</strain>
    </source>
</reference>
<keyword evidence="6 10" id="KW-0010">Activator</keyword>
<dbReference type="InterPro" id="IPR021643">
    <property type="entry name" value="Mediator_Med13_N"/>
</dbReference>
<keyword evidence="7 10" id="KW-0804">Transcription</keyword>
<evidence type="ECO:0000313" key="14">
    <source>
        <dbReference type="Proteomes" id="UP000217199"/>
    </source>
</evidence>
<dbReference type="Proteomes" id="UP000217199">
    <property type="component" value="Unassembled WGS sequence"/>
</dbReference>
<dbReference type="GO" id="GO:0016592">
    <property type="term" value="C:mediator complex"/>
    <property type="evidence" value="ECO:0007669"/>
    <property type="project" value="InterPro"/>
</dbReference>
<accession>A0A286UM19</accession>
<dbReference type="InParanoid" id="A0A286UM19"/>
<keyword evidence="4 10" id="KW-0678">Repressor</keyword>
<dbReference type="OrthoDB" id="103819at2759"/>
<comment type="similarity">
    <text evidence="2 10">Belongs to the Mediator complex subunit 13 family.</text>
</comment>
<evidence type="ECO:0000259" key="12">
    <source>
        <dbReference type="Pfam" id="PF11597"/>
    </source>
</evidence>
<sequence length="1573" mass="175120">MAYYYKSESKRAASSSKYTSPQLPPQSSISISCIPLPKGYSVRFSQYSAPSSYNGHLVIDSARRSIFRSNIGKTLENSLLTYSQISDTSSTLWIYSIESPSEISRGSSDLLLDDSHELDLSNLTNIGNGRFSYKDIYPCSCNLLGYPSPCSICNSNPKLTTESSLLSKNSQISLYSSVHGNGEGSRGHLTPLEFHTLQPTKKTSYLFFLDALRERVINDICEHSQSLGTVARRLDNGIIWGLPGSCKDWGTGWEHHAHYRYLTFSHIRITLSSSGIMIQPHIQSTRFLPLYISLPPFPGTPINLLPFSTPAFYLNTYTGPTSGLVKQFELNLVGLGVGNCFSSPDSTDAYAQFVIAWIDIQNEQGVEKGLVIIWPASLCLTLPACTRRAPLTYLPELPITLQASPIPAPATVPISNNGDSPRNSFASPLAATSFSHISDTHGVFSASPFDGHITSTSLPCIATNDGLYVQYMDLSLRSNASSLLVPCNTRGLSLEIGKYVDSVARERERERERIKKEKDSGAAQEANKVLGFSDISSRQQVKLEEIFVGDDPTQQYATQTLDNVASLLQNSPVFTMGTQPSQILVQSDLNHTAPLPYPSPPEEIPNIDQFSRNEKQILEVIKDEGLLEGTQGSDSPSEQVTRSQIAFELPAEADKVIIPNSASTGFPPSNVNYDLESLRTFTEDDFDFFDSPIDAIDQLSLQQASNFSSESLTVSASFPEIFSENIDTHNTLPSSEPIDHPVLCEHSVVSLLDPCPTSDMAKQELESGLSEASISSVSSPILPISPKSYTPYKFLQNFQAIPLPTHEVSIDTKYAIGKFSSQIFTREGVRGELHTSEAWAAEYAYATDPRFAIRQKLIKVKDGIQHIDVAPTTPYFETQWDVCMDDETAVAEVDSQYISDNDDDSECTEYEAISRTETPLPTHLPLGPTLIATKFSHSLLFPISNDLRLSGISSVGLGSLSPIPNPVPTPISPAAVSTSETERHIFQENIFLFIGNELSKNTVWAYFWRAISKGQTRNWCDYNRTGPEDEFFDKNYLFSSGWKWDRIAIDSYTSIESRDKKTNGRNFVLFDEPRFVVGKSDVLLHVSPATIRFGDKLGLTPRSGPKDVCTFLFYEDTKSRTSAERWMDRVAALYSSKGYGEHEIGCSETGPQGALLPIQFSDFQRPLENTMRSIVGNSEVFLIYIAIPASVILSKSQIFHRIISSIVDVKSIYGNQICFHLVPDFLIGSDDDEDASSSHLLNALVDEVYDRIPRFVDEAIVDTFPKPIRQIFQAPSFCLAEELRKVQFSYVPMGRGINPFGRHSLLQVGYRLSECRKWLIAACTDQRGEADNLHIWHVSETNDYKQIVSRIWEFVVKFLSMADVEWRVSIMKLGEMDEFELQSWNIVFNSLSVSNSYHIPLHVSLLSIDESGWLTLTRDLAMSCDVLGKGRTISSSFSSYMLPLYCLPPSPIGSDGLGTQQSIRATDNTPRNSTLHLRPLRSAILVNAPQSQHQFSLPTLYIHLFQVASSPNSTLSSTHAQNLEDICRNYHDLAVLNETRQKYSLTKHRYPYQIAALYILEDVLELCESLERS</sequence>
<dbReference type="InterPro" id="IPR009401">
    <property type="entry name" value="Med13_C"/>
</dbReference>
<keyword evidence="8 10" id="KW-0539">Nucleus</keyword>
<feature type="domain" description="Mediator complex subunit Med13 N-terminal" evidence="12">
    <location>
        <begin position="42"/>
        <end position="382"/>
    </location>
</feature>
<evidence type="ECO:0000259" key="11">
    <source>
        <dbReference type="Pfam" id="PF06333"/>
    </source>
</evidence>
<dbReference type="PANTHER" id="PTHR48249">
    <property type="entry name" value="MEDIATOR OF RNA POLYMERASE II TRANSCRIPTION SUBUNIT 13"/>
    <property type="match status" value="1"/>
</dbReference>
<evidence type="ECO:0000256" key="4">
    <source>
        <dbReference type="ARBA" id="ARBA00022491"/>
    </source>
</evidence>
<organism evidence="13 14">
    <name type="scientific">Pyrrhoderma noxium</name>
    <dbReference type="NCBI Taxonomy" id="2282107"/>
    <lineage>
        <taxon>Eukaryota</taxon>
        <taxon>Fungi</taxon>
        <taxon>Dikarya</taxon>
        <taxon>Basidiomycota</taxon>
        <taxon>Agaricomycotina</taxon>
        <taxon>Agaricomycetes</taxon>
        <taxon>Hymenochaetales</taxon>
        <taxon>Hymenochaetaceae</taxon>
        <taxon>Pyrrhoderma</taxon>
    </lineage>
</organism>
<evidence type="ECO:0000313" key="13">
    <source>
        <dbReference type="EMBL" id="PAV20589.1"/>
    </source>
</evidence>
<evidence type="ECO:0000256" key="7">
    <source>
        <dbReference type="ARBA" id="ARBA00023163"/>
    </source>
</evidence>
<protein>
    <recommendedName>
        <fullName evidence="3 10">Mediator of RNA polymerase II transcription subunit 13</fullName>
    </recommendedName>
    <alternativeName>
        <fullName evidence="9 10">Mediator complex subunit 13</fullName>
    </alternativeName>
</protein>
<evidence type="ECO:0000256" key="9">
    <source>
        <dbReference type="ARBA" id="ARBA00032008"/>
    </source>
</evidence>
<evidence type="ECO:0000256" key="3">
    <source>
        <dbReference type="ARBA" id="ARBA00019618"/>
    </source>
</evidence>
<dbReference type="STRING" id="2282107.A0A286UM19"/>
<dbReference type="InterPro" id="IPR051139">
    <property type="entry name" value="Mediator_complx_sub13"/>
</dbReference>
<evidence type="ECO:0000256" key="10">
    <source>
        <dbReference type="RuleBase" id="RU364134"/>
    </source>
</evidence>